<comment type="caution">
    <text evidence="1">The sequence shown here is derived from an EMBL/GenBank/DDBJ whole genome shotgun (WGS) entry which is preliminary data.</text>
</comment>
<sequence>MIASYPLYFFLAAIAFGLAILKIAKILLLMRIRSWRSFEDRLHVYQFYKIPEFNDSFHENPLYRQVSVYLSSLNSLQDSDFTNIFSGRKPNEFSLQLDSDQIVHDSFLDANISWKSDLTRCRVFVLKIRKVDKRRILRLYLQHIQTVADEIDQKKRDVRLFSNVRTDDDGVGRWRSVPFTHPSTIESIAMDSDLKHKIRSDLDSFLKAKQYYHRLGRVWKRSYLLYGPTGTGKTSFVAAMARFLCYDVYDVDLSPIGNDSELKSLLLQTSGKSVILIEDLDRFLAEKSEKVSLSGVLSFMDGIFSCCAEERVMVFTMNSKKNIDPAVFRPGRLDVHIYFPLCDFSAFKSLAGSYLGVKDHRLFPHVEEVFRGGASLSPAEIGEILIENRSSPSRALKSVISALQSHGGGSASVKIGRVMSESGSGNGRSDVSEKSGGALVRRDSSVYKGREFRRLYGLLRMK</sequence>
<dbReference type="Proteomes" id="UP001234297">
    <property type="component" value="Chromosome 8"/>
</dbReference>
<gene>
    <name evidence="1" type="ORF">MRB53_025710</name>
</gene>
<dbReference type="EMBL" id="CM056816">
    <property type="protein sequence ID" value="KAJ8632374.1"/>
    <property type="molecule type" value="Genomic_DNA"/>
</dbReference>
<evidence type="ECO:0000313" key="1">
    <source>
        <dbReference type="EMBL" id="KAJ8632374.1"/>
    </source>
</evidence>
<organism evidence="1 2">
    <name type="scientific">Persea americana</name>
    <name type="common">Avocado</name>
    <dbReference type="NCBI Taxonomy" id="3435"/>
    <lineage>
        <taxon>Eukaryota</taxon>
        <taxon>Viridiplantae</taxon>
        <taxon>Streptophyta</taxon>
        <taxon>Embryophyta</taxon>
        <taxon>Tracheophyta</taxon>
        <taxon>Spermatophyta</taxon>
        <taxon>Magnoliopsida</taxon>
        <taxon>Magnoliidae</taxon>
        <taxon>Laurales</taxon>
        <taxon>Lauraceae</taxon>
        <taxon>Persea</taxon>
    </lineage>
</organism>
<name>A0ACC2LG28_PERAE</name>
<proteinExistence type="predicted"/>
<protein>
    <submittedName>
        <fullName evidence="1">Uncharacterized protein</fullName>
    </submittedName>
</protein>
<accession>A0ACC2LG28</accession>
<keyword evidence="2" id="KW-1185">Reference proteome</keyword>
<reference evidence="1 2" key="1">
    <citation type="journal article" date="2022" name="Hortic Res">
        <title>A haplotype resolved chromosomal level avocado genome allows analysis of novel avocado genes.</title>
        <authorList>
            <person name="Nath O."/>
            <person name="Fletcher S.J."/>
            <person name="Hayward A."/>
            <person name="Shaw L.M."/>
            <person name="Masouleh A.K."/>
            <person name="Furtado A."/>
            <person name="Henry R.J."/>
            <person name="Mitter N."/>
        </authorList>
    </citation>
    <scope>NUCLEOTIDE SEQUENCE [LARGE SCALE GENOMIC DNA]</scope>
    <source>
        <strain evidence="2">cv. Hass</strain>
    </source>
</reference>
<evidence type="ECO:0000313" key="2">
    <source>
        <dbReference type="Proteomes" id="UP001234297"/>
    </source>
</evidence>